<dbReference type="InterPro" id="IPR050708">
    <property type="entry name" value="T6SS_VgrG/RHS"/>
</dbReference>
<dbReference type="AlphaFoldDB" id="A0A511T4A1"/>
<evidence type="ECO:0000259" key="1">
    <source>
        <dbReference type="Pfam" id="PF22178"/>
    </source>
</evidence>
<dbReference type="Gene3D" id="2.30.110.50">
    <property type="match status" value="1"/>
</dbReference>
<dbReference type="PANTHER" id="PTHR32305">
    <property type="match status" value="1"/>
</dbReference>
<dbReference type="EMBL" id="FOIB01000005">
    <property type="protein sequence ID" value="SEU13979.1"/>
    <property type="molecule type" value="Genomic_DNA"/>
</dbReference>
<dbReference type="SUPFAM" id="SSF69279">
    <property type="entry name" value="Phage tail proteins"/>
    <property type="match status" value="2"/>
</dbReference>
<dbReference type="Gene3D" id="3.55.50.10">
    <property type="entry name" value="Baseplate protein-like domains"/>
    <property type="match status" value="1"/>
</dbReference>
<dbReference type="STRING" id="1334629.MFUL124B02_26400"/>
<dbReference type="SUPFAM" id="SSF69255">
    <property type="entry name" value="gp5 N-terminal domain-like"/>
    <property type="match status" value="1"/>
</dbReference>
<dbReference type="InterPro" id="IPR037026">
    <property type="entry name" value="Vgr_OB-fold_dom_sf"/>
</dbReference>
<dbReference type="Proteomes" id="UP000321514">
    <property type="component" value="Unassembled WGS sequence"/>
</dbReference>
<evidence type="ECO:0000313" key="4">
    <source>
        <dbReference type="Proteomes" id="UP000183760"/>
    </source>
</evidence>
<keyword evidence="4" id="KW-1185">Reference proteome</keyword>
<accession>A0A511T4A1</accession>
<dbReference type="InterPro" id="IPR006533">
    <property type="entry name" value="T6SS_Vgr_RhsGE"/>
</dbReference>
<dbReference type="InterPro" id="IPR054030">
    <property type="entry name" value="Gp5_Vgr_C"/>
</dbReference>
<organism evidence="2 5">
    <name type="scientific">Myxococcus fulvus</name>
    <dbReference type="NCBI Taxonomy" id="33"/>
    <lineage>
        <taxon>Bacteria</taxon>
        <taxon>Pseudomonadati</taxon>
        <taxon>Myxococcota</taxon>
        <taxon>Myxococcia</taxon>
        <taxon>Myxococcales</taxon>
        <taxon>Cystobacterineae</taxon>
        <taxon>Myxococcaceae</taxon>
        <taxon>Myxococcus</taxon>
    </lineage>
</organism>
<dbReference type="Pfam" id="PF05954">
    <property type="entry name" value="Phage_GPD"/>
    <property type="match status" value="1"/>
</dbReference>
<dbReference type="SUPFAM" id="SSF69349">
    <property type="entry name" value="Phage fibre proteins"/>
    <property type="match status" value="1"/>
</dbReference>
<evidence type="ECO:0000313" key="2">
    <source>
        <dbReference type="EMBL" id="GEN08979.1"/>
    </source>
</evidence>
<comment type="caution">
    <text evidence="2">The sequence shown here is derived from an EMBL/GenBank/DDBJ whole genome shotgun (WGS) entry which is preliminary data.</text>
</comment>
<name>A0A511T4A1_MYXFU</name>
<reference evidence="2 5" key="2">
    <citation type="submission" date="2019-07" db="EMBL/GenBank/DDBJ databases">
        <title>Whole genome shotgun sequence of Myxococcus fulvus NBRC 100333.</title>
        <authorList>
            <person name="Hosoyama A."/>
            <person name="Uohara A."/>
            <person name="Ohji S."/>
            <person name="Ichikawa N."/>
        </authorList>
    </citation>
    <scope>NUCLEOTIDE SEQUENCE [LARGE SCALE GENOMIC DNA]</scope>
    <source>
        <strain evidence="2 5">NBRC 100333</strain>
    </source>
</reference>
<dbReference type="Gene3D" id="4.10.220.110">
    <property type="match status" value="1"/>
</dbReference>
<sequence length="738" mass="79684">MGMRRLSLELSLEGFDPTSFRVLRMEATEALSEGCRVQVEAETPEQVDLDALPGTPAALWMRFHDDSEDRPFHGVVTEAYLEATQSHAFRLVVVICAPVELLKLGRTSRIFQEQSVQEVVSSVLDDAGLGEASSWDLTEPPPTRVNVVQYNESDFAFMSRLLHSEGIAFAVHHEADGARLRFFDDSTRLEPIRGQSLLVDRDSSQLDDDVVIDLRDGRSMASDQVFLRDYDFKRPAVDLSATHSAESTTGREVYEHPGDFVEAAAGRTRARRLMERLRLGTRTLQGQSTCPRLEPGRTFCVTGHGRTESNVDLLITRVVHHASSEHDPERPGFYSNEVSAIPHTVPYRPVAAPPKPLIGGTQLAFVTGPSGEEIHTESFGRVKVRFPWDRSGLKDDRSSTWLRVGQLPLSGSLIIPRVEFELLVDFELGDFDRPFVAGHLYNAEHTPPYALPDGATRSSIQSATTGGGPGANELRFEDAAGAEEIFINASKDYTLLVDNDAEMTVANEERCSVGVDNTVNVGGNHYANVTGNRTLSVGANQDINVGGDYTDGVGGDLSVSVGGARMVQVGGDMAESIQGTLDRKVAAMQVVTALVAYTRKVVGASSTKVGAAWMELAGKSRLVSVSTNFTETIGALKFTKAKQMSVSCGAGYVMNAGVEKVKCGGSRTDTAKGLVAITAGGGMKVKATNITFSAENKLVLRGGACTVELLASGQINIKAPTVVIKNNKVLNQLLHKSS</sequence>
<reference evidence="3 4" key="1">
    <citation type="submission" date="2016-10" db="EMBL/GenBank/DDBJ databases">
        <authorList>
            <person name="Varghese N."/>
            <person name="Submissions S."/>
        </authorList>
    </citation>
    <scope>NUCLEOTIDE SEQUENCE [LARGE SCALE GENOMIC DNA]</scope>
    <source>
        <strain evidence="3 4">DSM 16525</strain>
    </source>
</reference>
<dbReference type="Pfam" id="PF22178">
    <property type="entry name" value="Gp5_trimer_C"/>
    <property type="match status" value="1"/>
</dbReference>
<dbReference type="NCBIfam" id="TIGR01646">
    <property type="entry name" value="vgr_GE"/>
    <property type="match status" value="1"/>
</dbReference>
<dbReference type="OrthoDB" id="5479423at2"/>
<dbReference type="RefSeq" id="WP_083560141.1">
    <property type="nucleotide sequence ID" value="NZ_BJXR01000031.1"/>
</dbReference>
<dbReference type="PANTHER" id="PTHR32305:SF15">
    <property type="entry name" value="PROTEIN RHSA-RELATED"/>
    <property type="match status" value="1"/>
</dbReference>
<dbReference type="InterPro" id="IPR017847">
    <property type="entry name" value="T6SS_RhsGE_Vgr_subset"/>
</dbReference>
<proteinExistence type="predicted"/>
<dbReference type="Gene3D" id="2.40.50.230">
    <property type="entry name" value="Gp5 N-terminal domain"/>
    <property type="match status" value="1"/>
</dbReference>
<evidence type="ECO:0000313" key="5">
    <source>
        <dbReference type="Proteomes" id="UP000321514"/>
    </source>
</evidence>
<gene>
    <name evidence="2" type="ORF">MFU01_40160</name>
    <name evidence="3" type="ORF">SAMN05443572_105236</name>
</gene>
<dbReference type="Proteomes" id="UP000183760">
    <property type="component" value="Unassembled WGS sequence"/>
</dbReference>
<protein>
    <submittedName>
        <fullName evidence="2">Type IV secretion protein Rhs</fullName>
    </submittedName>
    <submittedName>
        <fullName evidence="3">Type VI secretion system secreted protein VgrG</fullName>
    </submittedName>
</protein>
<dbReference type="NCBIfam" id="TIGR03361">
    <property type="entry name" value="VI_Rhs_Vgr"/>
    <property type="match status" value="1"/>
</dbReference>
<feature type="domain" description="Gp5/Type VI secretion system Vgr C-terminal trimerisation" evidence="1">
    <location>
        <begin position="458"/>
        <end position="569"/>
    </location>
</feature>
<dbReference type="EMBL" id="BJXR01000031">
    <property type="protein sequence ID" value="GEN08979.1"/>
    <property type="molecule type" value="Genomic_DNA"/>
</dbReference>
<evidence type="ECO:0000313" key="3">
    <source>
        <dbReference type="EMBL" id="SEU13979.1"/>
    </source>
</evidence>